<keyword evidence="3" id="KW-1185">Reference proteome</keyword>
<dbReference type="Proteomes" id="UP000295075">
    <property type="component" value="Unassembled WGS sequence"/>
</dbReference>
<proteinExistence type="predicted"/>
<dbReference type="EMBL" id="SMKA01000536">
    <property type="protein sequence ID" value="TDC13377.1"/>
    <property type="molecule type" value="Genomic_DNA"/>
</dbReference>
<sequence length="315" mass="35302">MNPELKRIAGRQGGVFSRRQASDAGYTPAEMRERLAQGKWERIRYGQYAERTDWTGIAPWEQRLRRHRLLIHAAMNAMHRGSAVVSHHSALVLHGIPVWQADLEEVQLTRVNARAGVMAGVRHHQARLPPEDVTTVEHLPATSVARALVEVASTATFAAAVISADAVLRRPEVTPADLWRLAETTEHWPGSPMIRRALAFANRLSESVGESRTRILMRDEGLPPPQLQVEFADAEGFIGRVDFFFPEYGTVVEFDGLLKYGGNSADALIREKLREDRLRALGLEVVRITWQDLDDPARVAAMIRRAFARGRRTSA</sequence>
<accession>A0A4R4NYU8</accession>
<dbReference type="Pfam" id="PF13338">
    <property type="entry name" value="AbiEi_4"/>
    <property type="match status" value="1"/>
</dbReference>
<protein>
    <recommendedName>
        <fullName evidence="1">AbiEi antitoxin N-terminal domain-containing protein</fullName>
    </recommendedName>
</protein>
<dbReference type="Gene3D" id="3.40.960.10">
    <property type="entry name" value="VSR Endonuclease"/>
    <property type="match status" value="1"/>
</dbReference>
<evidence type="ECO:0000313" key="3">
    <source>
        <dbReference type="Proteomes" id="UP000295075"/>
    </source>
</evidence>
<gene>
    <name evidence="2" type="ORF">E1261_44840</name>
</gene>
<dbReference type="SUPFAM" id="SSF52980">
    <property type="entry name" value="Restriction endonuclease-like"/>
    <property type="match status" value="1"/>
</dbReference>
<dbReference type="RefSeq" id="WP_132416484.1">
    <property type="nucleotide sequence ID" value="NZ_SMKA01000536.1"/>
</dbReference>
<evidence type="ECO:0000313" key="2">
    <source>
        <dbReference type="EMBL" id="TDC13377.1"/>
    </source>
</evidence>
<reference evidence="2 3" key="1">
    <citation type="submission" date="2019-03" db="EMBL/GenBank/DDBJ databases">
        <title>Draft genome sequences of novel Actinobacteria.</title>
        <authorList>
            <person name="Sahin N."/>
            <person name="Ay H."/>
            <person name="Saygin H."/>
        </authorList>
    </citation>
    <scope>NUCLEOTIDE SEQUENCE [LARGE SCALE GENOMIC DNA]</scope>
    <source>
        <strain evidence="2 3">JCM 30547</strain>
    </source>
</reference>
<dbReference type="AlphaFoldDB" id="A0A4R4NYU8"/>
<dbReference type="InterPro" id="IPR011335">
    <property type="entry name" value="Restrct_endonuc-II-like"/>
</dbReference>
<organism evidence="2 3">
    <name type="scientific">Kribbella albertanoniae</name>
    <dbReference type="NCBI Taxonomy" id="1266829"/>
    <lineage>
        <taxon>Bacteria</taxon>
        <taxon>Bacillati</taxon>
        <taxon>Actinomycetota</taxon>
        <taxon>Actinomycetes</taxon>
        <taxon>Propionibacteriales</taxon>
        <taxon>Kribbellaceae</taxon>
        <taxon>Kribbella</taxon>
    </lineage>
</organism>
<dbReference type="InterPro" id="IPR025159">
    <property type="entry name" value="AbiEi_N"/>
</dbReference>
<evidence type="ECO:0000259" key="1">
    <source>
        <dbReference type="Pfam" id="PF13338"/>
    </source>
</evidence>
<name>A0A4R4NYU8_9ACTN</name>
<feature type="domain" description="AbiEi antitoxin N-terminal" evidence="1">
    <location>
        <begin position="5"/>
        <end position="46"/>
    </location>
</feature>
<comment type="caution">
    <text evidence="2">The sequence shown here is derived from an EMBL/GenBank/DDBJ whole genome shotgun (WGS) entry which is preliminary data.</text>
</comment>
<dbReference type="OrthoDB" id="5143202at2"/>